<sequence length="391" mass="45294">MNLQVSLWLFSLFIVQPTRGQFKPAQPCDPDKCLPPNCRCSEDRRPPGGLTPDKTPQIIMVTFDDDYEKEYFDLYNELFDELHNPNNCPAVGTLFVCHNYTDYFLVETAYSRGYEISDHTVTHQEPTTYWENADYTEWKNEIDGQKEILHRFANVPYDKIVGFRAPYLMFTENMFKALNTSKFGKFTYDLSWPSNIIFDGKGPIYPYTLDYLSSQNCPSEEEPCPKLSYPGLWEVPNVNLMNKDHSTCGSMMDACDPDGNATVWLEILTRNFHYHYDTNRAPFGMHMHPSFFLRPPTTDHMKAAKQFLKYALDLGDVWILTPSQIIAWMKDPQDVDKAKTFAPWQCPSRPKPRCTEATSNNCHYTEPQDFYMRTCTECPPHFPSPTDPDGN</sequence>
<feature type="domain" description="NodB homology" evidence="2">
    <location>
        <begin position="54"/>
        <end position="179"/>
    </location>
</feature>
<dbReference type="OMA" id="FNTCHHA"/>
<evidence type="ECO:0000259" key="2">
    <source>
        <dbReference type="Pfam" id="PF01522"/>
    </source>
</evidence>
<dbReference type="InterPro" id="IPR052740">
    <property type="entry name" value="CE4"/>
</dbReference>
<dbReference type="Proteomes" id="UP000275408">
    <property type="component" value="Unassembled WGS sequence"/>
</dbReference>
<dbReference type="PANTHER" id="PTHR45985:SF3">
    <property type="entry name" value="CHITIN DEACETYLASE-LIKE 4"/>
    <property type="match status" value="1"/>
</dbReference>
<dbReference type="InterPro" id="IPR011330">
    <property type="entry name" value="Glyco_hydro/deAcase_b/a-brl"/>
</dbReference>
<dbReference type="AlphaFoldDB" id="A0A3M6UK68"/>
<feature type="chain" id="PRO_5018183130" description="NodB homology domain-containing protein" evidence="1">
    <location>
        <begin position="21"/>
        <end position="391"/>
    </location>
</feature>
<dbReference type="SUPFAM" id="SSF88713">
    <property type="entry name" value="Glycoside hydrolase/deacetylase"/>
    <property type="match status" value="1"/>
</dbReference>
<accession>A0A3M6UK68</accession>
<gene>
    <name evidence="3" type="ORF">pdam_00022092</name>
</gene>
<protein>
    <recommendedName>
        <fullName evidence="2">NodB homology domain-containing protein</fullName>
    </recommendedName>
</protein>
<comment type="caution">
    <text evidence="3">The sequence shown here is derived from an EMBL/GenBank/DDBJ whole genome shotgun (WGS) entry which is preliminary data.</text>
</comment>
<dbReference type="OrthoDB" id="504708at2759"/>
<evidence type="ECO:0000256" key="1">
    <source>
        <dbReference type="SAM" id="SignalP"/>
    </source>
</evidence>
<dbReference type="InterPro" id="IPR002509">
    <property type="entry name" value="NODB_dom"/>
</dbReference>
<evidence type="ECO:0000313" key="4">
    <source>
        <dbReference type="Proteomes" id="UP000275408"/>
    </source>
</evidence>
<dbReference type="EMBL" id="RCHS01001331">
    <property type="protein sequence ID" value="RMX54083.1"/>
    <property type="molecule type" value="Genomic_DNA"/>
</dbReference>
<name>A0A3M6UK68_POCDA</name>
<dbReference type="GO" id="GO:0005975">
    <property type="term" value="P:carbohydrate metabolic process"/>
    <property type="evidence" value="ECO:0007669"/>
    <property type="project" value="InterPro"/>
</dbReference>
<dbReference type="Pfam" id="PF01522">
    <property type="entry name" value="Polysacc_deac_1"/>
    <property type="match status" value="1"/>
</dbReference>
<evidence type="ECO:0000313" key="3">
    <source>
        <dbReference type="EMBL" id="RMX54083.1"/>
    </source>
</evidence>
<dbReference type="GO" id="GO:0016810">
    <property type="term" value="F:hydrolase activity, acting on carbon-nitrogen (but not peptide) bonds"/>
    <property type="evidence" value="ECO:0007669"/>
    <property type="project" value="InterPro"/>
</dbReference>
<reference evidence="3 4" key="1">
    <citation type="journal article" date="2018" name="Sci. Rep.">
        <title>Comparative analysis of the Pocillopora damicornis genome highlights role of immune system in coral evolution.</title>
        <authorList>
            <person name="Cunning R."/>
            <person name="Bay R.A."/>
            <person name="Gillette P."/>
            <person name="Baker A.C."/>
            <person name="Traylor-Knowles N."/>
        </authorList>
    </citation>
    <scope>NUCLEOTIDE SEQUENCE [LARGE SCALE GENOMIC DNA]</scope>
    <source>
        <strain evidence="3">RSMAS</strain>
        <tissue evidence="3">Whole animal</tissue>
    </source>
</reference>
<keyword evidence="1" id="KW-0732">Signal</keyword>
<dbReference type="PANTHER" id="PTHR45985">
    <property type="match status" value="1"/>
</dbReference>
<organism evidence="3 4">
    <name type="scientific">Pocillopora damicornis</name>
    <name type="common">Cauliflower coral</name>
    <name type="synonym">Millepora damicornis</name>
    <dbReference type="NCBI Taxonomy" id="46731"/>
    <lineage>
        <taxon>Eukaryota</taxon>
        <taxon>Metazoa</taxon>
        <taxon>Cnidaria</taxon>
        <taxon>Anthozoa</taxon>
        <taxon>Hexacorallia</taxon>
        <taxon>Scleractinia</taxon>
        <taxon>Astrocoeniina</taxon>
        <taxon>Pocilloporidae</taxon>
        <taxon>Pocillopora</taxon>
    </lineage>
</organism>
<feature type="signal peptide" evidence="1">
    <location>
        <begin position="1"/>
        <end position="20"/>
    </location>
</feature>
<proteinExistence type="predicted"/>
<keyword evidence="4" id="KW-1185">Reference proteome</keyword>
<dbReference type="Gene3D" id="3.20.20.370">
    <property type="entry name" value="Glycoside hydrolase/deacetylase"/>
    <property type="match status" value="1"/>
</dbReference>